<dbReference type="Gene3D" id="2.60.40.1180">
    <property type="entry name" value="Golgi alpha-mannosidase II"/>
    <property type="match status" value="1"/>
</dbReference>
<accession>A0AAU8FQV6</accession>
<gene>
    <name evidence="1" type="ORF">ABV298_11440</name>
</gene>
<dbReference type="AlphaFoldDB" id="A0AAU8FQV6"/>
<evidence type="ECO:0000313" key="1">
    <source>
        <dbReference type="EMBL" id="XCH26969.1"/>
    </source>
</evidence>
<reference evidence="1" key="1">
    <citation type="submission" date="2024-06" db="EMBL/GenBank/DDBJ databases">
        <title>Sequencing and assembly of the genome of Dyadobacter sp. strain 676, a symbiont of Cyamopsis tetragonoloba.</title>
        <authorList>
            <person name="Guro P."/>
            <person name="Sazanova A."/>
            <person name="Kuznetsova I."/>
            <person name="Belimov A."/>
            <person name="Safronova V."/>
        </authorList>
    </citation>
    <scope>NUCLEOTIDE SEQUENCE</scope>
    <source>
        <strain evidence="1">676</strain>
    </source>
</reference>
<dbReference type="EMBL" id="CP159289">
    <property type="protein sequence ID" value="XCH26969.1"/>
    <property type="molecule type" value="Genomic_DNA"/>
</dbReference>
<dbReference type="SUPFAM" id="SSF51011">
    <property type="entry name" value="Glycosyl hydrolase domain"/>
    <property type="match status" value="1"/>
</dbReference>
<dbReference type="RefSeq" id="WP_353722234.1">
    <property type="nucleotide sequence ID" value="NZ_CP159289.1"/>
</dbReference>
<name>A0AAU8FQV6_9BACT</name>
<organism evidence="1">
    <name type="scientific">Dyadobacter sp. 676</name>
    <dbReference type="NCBI Taxonomy" id="3088362"/>
    <lineage>
        <taxon>Bacteria</taxon>
        <taxon>Pseudomonadati</taxon>
        <taxon>Bacteroidota</taxon>
        <taxon>Cytophagia</taxon>
        <taxon>Cytophagales</taxon>
        <taxon>Spirosomataceae</taxon>
        <taxon>Dyadobacter</taxon>
    </lineage>
</organism>
<protein>
    <submittedName>
        <fullName evidence="1">Uncharacterized protein</fullName>
    </submittedName>
</protein>
<dbReference type="InterPro" id="IPR013780">
    <property type="entry name" value="Glyco_hydro_b"/>
</dbReference>
<sequence>MHRLSVERGDKLSKEQIAQDLMVSAFANEKQVVLVAINYGNEERVLRPEIAGLKVKNAEVYLTTGDKGVDMKHTKVKNLKKGLKIPARGMVTVVVANS</sequence>
<proteinExistence type="predicted"/>